<evidence type="ECO:0000313" key="1">
    <source>
        <dbReference type="EMBL" id="OEV00790.1"/>
    </source>
</evidence>
<organism evidence="1 2">
    <name type="scientific">Streptomyces qinglanensis</name>
    <dbReference type="NCBI Taxonomy" id="943816"/>
    <lineage>
        <taxon>Bacteria</taxon>
        <taxon>Bacillati</taxon>
        <taxon>Actinomycetota</taxon>
        <taxon>Actinomycetes</taxon>
        <taxon>Kitasatosporales</taxon>
        <taxon>Streptomycetaceae</taxon>
        <taxon>Streptomyces</taxon>
    </lineage>
</organism>
<dbReference type="PATRIC" id="fig|943816.4.peg.4932"/>
<dbReference type="AlphaFoldDB" id="A0A1E7KA48"/>
<evidence type="ECO:0000313" key="2">
    <source>
        <dbReference type="Proteomes" id="UP000175829"/>
    </source>
</evidence>
<accession>A0A1E7KA48</accession>
<dbReference type="Proteomes" id="UP000175829">
    <property type="component" value="Unassembled WGS sequence"/>
</dbReference>
<comment type="caution">
    <text evidence="1">The sequence shown here is derived from an EMBL/GenBank/DDBJ whole genome shotgun (WGS) entry which is preliminary data.</text>
</comment>
<dbReference type="EMBL" id="LJGV01000022">
    <property type="protein sequence ID" value="OEV00790.1"/>
    <property type="molecule type" value="Genomic_DNA"/>
</dbReference>
<protein>
    <submittedName>
        <fullName evidence="1">Uncharacterized protein</fullName>
    </submittedName>
</protein>
<dbReference type="RefSeq" id="WP_069993043.1">
    <property type="nucleotide sequence ID" value="NZ_LJGV01000022.1"/>
</dbReference>
<proteinExistence type="predicted"/>
<gene>
    <name evidence="1" type="ORF">AN217_26665</name>
</gene>
<name>A0A1E7KA48_9ACTN</name>
<sequence>MTDGAYEEAKRAVERIQRLSDDCWHALDASCQAMDDDAWVGPVARQFHDALRSGRRELQAQLGEAVRDARAKLATMPGKP</sequence>
<reference evidence="1 2" key="1">
    <citation type="journal article" date="2016" name="Front. Microbiol.">
        <title>Comparative Genomics Analysis of Streptomyces Species Reveals Their Adaptation to the Marine Environment and Their Diversity at the Genomic Level.</title>
        <authorList>
            <person name="Tian X."/>
            <person name="Zhang Z."/>
            <person name="Yang T."/>
            <person name="Chen M."/>
            <person name="Li J."/>
            <person name="Chen F."/>
            <person name="Yang J."/>
            <person name="Li W."/>
            <person name="Zhang B."/>
            <person name="Zhang Z."/>
            <person name="Wu J."/>
            <person name="Zhang C."/>
            <person name="Long L."/>
            <person name="Xiao J."/>
        </authorList>
    </citation>
    <scope>NUCLEOTIDE SEQUENCE [LARGE SCALE GENOMIC DNA]</scope>
    <source>
        <strain evidence="1 2">SCSIO M10379</strain>
    </source>
</reference>